<dbReference type="SUPFAM" id="SSF53335">
    <property type="entry name" value="S-adenosyl-L-methionine-dependent methyltransferases"/>
    <property type="match status" value="1"/>
</dbReference>
<sequence length="236" mass="26322">MSNKVVGDTELQSDVLEDLRAAVNYRRWLCSLGMPYFGDNLLEIGSGMGYYASDWADMGVKLTASEADPARLAGLYERFENDPRVSVRELAVPIDETADYSAVVAYNVLEHIPDQIDALKAFSGLLRPGGAVVLVVPAFEFAMSKFDLEIGHQRRYTKASMAEALTSAGLEIERCQYINALGLFAWYGAVKLLNRRPQESPMLTLYDKVYIPVERRIESKIRPPFGQSVFAVARAR</sequence>
<evidence type="ECO:0000313" key="3">
    <source>
        <dbReference type="Proteomes" id="UP001500618"/>
    </source>
</evidence>
<dbReference type="Pfam" id="PF13489">
    <property type="entry name" value="Methyltransf_23"/>
    <property type="match status" value="1"/>
</dbReference>
<dbReference type="InterPro" id="IPR029063">
    <property type="entry name" value="SAM-dependent_MTases_sf"/>
</dbReference>
<evidence type="ECO:0000256" key="1">
    <source>
        <dbReference type="ARBA" id="ARBA00022679"/>
    </source>
</evidence>
<evidence type="ECO:0008006" key="4">
    <source>
        <dbReference type="Google" id="ProtNLM"/>
    </source>
</evidence>
<dbReference type="PANTHER" id="PTHR43861">
    <property type="entry name" value="TRANS-ACONITATE 2-METHYLTRANSFERASE-RELATED"/>
    <property type="match status" value="1"/>
</dbReference>
<dbReference type="Gene3D" id="3.40.50.150">
    <property type="entry name" value="Vaccinia Virus protein VP39"/>
    <property type="match status" value="1"/>
</dbReference>
<organism evidence="2 3">
    <name type="scientific">Fodinicola feengrottensis</name>
    <dbReference type="NCBI Taxonomy" id="435914"/>
    <lineage>
        <taxon>Bacteria</taxon>
        <taxon>Bacillati</taxon>
        <taxon>Actinomycetota</taxon>
        <taxon>Actinomycetes</taxon>
        <taxon>Mycobacteriales</taxon>
        <taxon>Fodinicola</taxon>
    </lineage>
</organism>
<keyword evidence="3" id="KW-1185">Reference proteome</keyword>
<dbReference type="Proteomes" id="UP001500618">
    <property type="component" value="Unassembled WGS sequence"/>
</dbReference>
<proteinExistence type="predicted"/>
<gene>
    <name evidence="2" type="ORF">GCM10009765_19980</name>
</gene>
<evidence type="ECO:0000313" key="2">
    <source>
        <dbReference type="EMBL" id="GAA1670540.1"/>
    </source>
</evidence>
<dbReference type="PANTHER" id="PTHR43861:SF3">
    <property type="entry name" value="PUTATIVE (AFU_ORTHOLOGUE AFUA_2G14390)-RELATED"/>
    <property type="match status" value="1"/>
</dbReference>
<name>A0ABP4SBZ6_9ACTN</name>
<keyword evidence="1" id="KW-0808">Transferase</keyword>
<dbReference type="EMBL" id="BAAANY010000008">
    <property type="protein sequence ID" value="GAA1670540.1"/>
    <property type="molecule type" value="Genomic_DNA"/>
</dbReference>
<dbReference type="CDD" id="cd02440">
    <property type="entry name" value="AdoMet_MTases"/>
    <property type="match status" value="1"/>
</dbReference>
<accession>A0ABP4SBZ6</accession>
<comment type="caution">
    <text evidence="2">The sequence shown here is derived from an EMBL/GenBank/DDBJ whole genome shotgun (WGS) entry which is preliminary data.</text>
</comment>
<reference evidence="3" key="1">
    <citation type="journal article" date="2019" name="Int. J. Syst. Evol. Microbiol.">
        <title>The Global Catalogue of Microorganisms (GCM) 10K type strain sequencing project: providing services to taxonomists for standard genome sequencing and annotation.</title>
        <authorList>
            <consortium name="The Broad Institute Genomics Platform"/>
            <consortium name="The Broad Institute Genome Sequencing Center for Infectious Disease"/>
            <person name="Wu L."/>
            <person name="Ma J."/>
        </authorList>
    </citation>
    <scope>NUCLEOTIDE SEQUENCE [LARGE SCALE GENOMIC DNA]</scope>
    <source>
        <strain evidence="3">JCM 14718</strain>
    </source>
</reference>
<dbReference type="RefSeq" id="WP_344309189.1">
    <property type="nucleotide sequence ID" value="NZ_BAAANY010000008.1"/>
</dbReference>
<protein>
    <recommendedName>
        <fullName evidence="4">Methyltransferase domain-containing protein</fullName>
    </recommendedName>
</protein>